<name>A0A9P5X1E4_9AGAR</name>
<reference evidence="2" key="1">
    <citation type="submission" date="2020-11" db="EMBL/GenBank/DDBJ databases">
        <authorList>
            <consortium name="DOE Joint Genome Institute"/>
            <person name="Ahrendt S."/>
            <person name="Riley R."/>
            <person name="Andreopoulos W."/>
            <person name="Labutti K."/>
            <person name="Pangilinan J."/>
            <person name="Ruiz-Duenas F.J."/>
            <person name="Barrasa J.M."/>
            <person name="Sanchez-Garcia M."/>
            <person name="Camarero S."/>
            <person name="Miyauchi S."/>
            <person name="Serrano A."/>
            <person name="Linde D."/>
            <person name="Babiker R."/>
            <person name="Drula E."/>
            <person name="Ayuso-Fernandez I."/>
            <person name="Pacheco R."/>
            <person name="Padilla G."/>
            <person name="Ferreira P."/>
            <person name="Barriuso J."/>
            <person name="Kellner H."/>
            <person name="Castanera R."/>
            <person name="Alfaro M."/>
            <person name="Ramirez L."/>
            <person name="Pisabarro A.G."/>
            <person name="Kuo A."/>
            <person name="Tritt A."/>
            <person name="Lipzen A."/>
            <person name="He G."/>
            <person name="Yan M."/>
            <person name="Ng V."/>
            <person name="Cullen D."/>
            <person name="Martin F."/>
            <person name="Rosso M.-N."/>
            <person name="Henrissat B."/>
            <person name="Hibbett D."/>
            <person name="Martinez A.T."/>
            <person name="Grigoriev I.V."/>
        </authorList>
    </citation>
    <scope>NUCLEOTIDE SEQUENCE</scope>
    <source>
        <strain evidence="2">MF-IS2</strain>
    </source>
</reference>
<evidence type="ECO:0000313" key="2">
    <source>
        <dbReference type="EMBL" id="KAF9442230.1"/>
    </source>
</evidence>
<sequence length="183" mass="21224">ILGNKSLYKSILNSREERAQDILNLMQKANFRCSILIVMMQLCSISGTYPQCLTLQHVQYSTKAVAAGRFGEIWKGYFGDKHVCLKVPKLYQDMQIDHLLKNSMREAIMWSDLKHPNLLPFYRIYQLNDHYNWVCLVSPWMDNGNISDYLKSNPEVPWLPLVSVKIDTMDTVADNPTYFLPDS</sequence>
<dbReference type="Pfam" id="PF07714">
    <property type="entry name" value="PK_Tyr_Ser-Thr"/>
    <property type="match status" value="1"/>
</dbReference>
<keyword evidence="3" id="KW-1185">Reference proteome</keyword>
<dbReference type="InterPro" id="IPR000719">
    <property type="entry name" value="Prot_kinase_dom"/>
</dbReference>
<dbReference type="InterPro" id="IPR001245">
    <property type="entry name" value="Ser-Thr/Tyr_kinase_cat_dom"/>
</dbReference>
<protein>
    <recommendedName>
        <fullName evidence="1">Protein kinase domain-containing protein</fullName>
    </recommendedName>
</protein>
<proteinExistence type="predicted"/>
<dbReference type="SUPFAM" id="SSF56112">
    <property type="entry name" value="Protein kinase-like (PK-like)"/>
    <property type="match status" value="1"/>
</dbReference>
<dbReference type="AlphaFoldDB" id="A0A9P5X1E4"/>
<dbReference type="InterPro" id="IPR011009">
    <property type="entry name" value="Kinase-like_dom_sf"/>
</dbReference>
<feature type="non-terminal residue" evidence="2">
    <location>
        <position position="1"/>
    </location>
</feature>
<dbReference type="PROSITE" id="PS50011">
    <property type="entry name" value="PROTEIN_KINASE_DOM"/>
    <property type="match status" value="1"/>
</dbReference>
<comment type="caution">
    <text evidence="2">The sequence shown here is derived from an EMBL/GenBank/DDBJ whole genome shotgun (WGS) entry which is preliminary data.</text>
</comment>
<organism evidence="2 3">
    <name type="scientific">Macrolepiota fuliginosa MF-IS2</name>
    <dbReference type="NCBI Taxonomy" id="1400762"/>
    <lineage>
        <taxon>Eukaryota</taxon>
        <taxon>Fungi</taxon>
        <taxon>Dikarya</taxon>
        <taxon>Basidiomycota</taxon>
        <taxon>Agaricomycotina</taxon>
        <taxon>Agaricomycetes</taxon>
        <taxon>Agaricomycetidae</taxon>
        <taxon>Agaricales</taxon>
        <taxon>Agaricineae</taxon>
        <taxon>Agaricaceae</taxon>
        <taxon>Macrolepiota</taxon>
    </lineage>
</organism>
<dbReference type="Gene3D" id="1.10.510.10">
    <property type="entry name" value="Transferase(Phosphotransferase) domain 1"/>
    <property type="match status" value="1"/>
</dbReference>
<feature type="domain" description="Protein kinase" evidence="1">
    <location>
        <begin position="59"/>
        <end position="183"/>
    </location>
</feature>
<evidence type="ECO:0000313" key="3">
    <source>
        <dbReference type="Proteomes" id="UP000807342"/>
    </source>
</evidence>
<dbReference type="OrthoDB" id="3236663at2759"/>
<accession>A0A9P5X1E4</accession>
<gene>
    <name evidence="2" type="ORF">P691DRAFT_681926</name>
</gene>
<dbReference type="GO" id="GO:0004672">
    <property type="term" value="F:protein kinase activity"/>
    <property type="evidence" value="ECO:0007669"/>
    <property type="project" value="InterPro"/>
</dbReference>
<dbReference type="EMBL" id="MU151676">
    <property type="protein sequence ID" value="KAF9442230.1"/>
    <property type="molecule type" value="Genomic_DNA"/>
</dbReference>
<dbReference type="Proteomes" id="UP000807342">
    <property type="component" value="Unassembled WGS sequence"/>
</dbReference>
<dbReference type="GO" id="GO:0005524">
    <property type="term" value="F:ATP binding"/>
    <property type="evidence" value="ECO:0007669"/>
    <property type="project" value="InterPro"/>
</dbReference>
<evidence type="ECO:0000259" key="1">
    <source>
        <dbReference type="PROSITE" id="PS50011"/>
    </source>
</evidence>